<accession>A0A1G9T3Y7</accession>
<dbReference type="OrthoDB" id="1405967at2"/>
<name>A0A1G9T3Y7_9FLAO</name>
<evidence type="ECO:0008006" key="4">
    <source>
        <dbReference type="Google" id="ProtNLM"/>
    </source>
</evidence>
<keyword evidence="1" id="KW-0732">Signal</keyword>
<evidence type="ECO:0000313" key="2">
    <source>
        <dbReference type="EMBL" id="SDM42429.1"/>
    </source>
</evidence>
<feature type="signal peptide" evidence="1">
    <location>
        <begin position="1"/>
        <end position="24"/>
    </location>
</feature>
<dbReference type="AlphaFoldDB" id="A0A1G9T3Y7"/>
<evidence type="ECO:0000256" key="1">
    <source>
        <dbReference type="SAM" id="SignalP"/>
    </source>
</evidence>
<feature type="chain" id="PRO_5011501355" description="MetA-pathway of phenol degradation" evidence="1">
    <location>
        <begin position="25"/>
        <end position="332"/>
    </location>
</feature>
<proteinExistence type="predicted"/>
<gene>
    <name evidence="2" type="ORF">SAMN04488514_108212</name>
</gene>
<sequence length="332" mass="37545">MNVLQNIKTLYFLLIFNSIAFSYANNRPFDVDPPRYCLEHFHFLEDDFFCDTCGCGSSGGSMGYGTALNKNFMGLRYIGQEYRSRDGIFNNSPWINENFNTVQAWGNFPVTKRAIVNIILPYQFHNRIFPDNTEQKINGLGDISVLAFYSLIKATPDSIISIKPEHYLQLGGGLKLPTGKYDKANNTGSVNPSFQLGNGSWDYILAMNYGFSYRNWGISTMFNYTIKTKNPKDYQFGNQFNYGINAFKTYYVSDLAFTPIIGLAGENYASNREFDMKVANTKGTIFLGKLSLETAYQNYSLGLVGMVPIDQNLNNGKVALKHRVSVYLNINL</sequence>
<evidence type="ECO:0000313" key="3">
    <source>
        <dbReference type="Proteomes" id="UP000199440"/>
    </source>
</evidence>
<protein>
    <recommendedName>
        <fullName evidence="4">MetA-pathway of phenol degradation</fullName>
    </recommendedName>
</protein>
<dbReference type="RefSeq" id="WP_089891800.1">
    <property type="nucleotide sequence ID" value="NZ_FNGV01000008.1"/>
</dbReference>
<dbReference type="EMBL" id="FNGV01000008">
    <property type="protein sequence ID" value="SDM42429.1"/>
    <property type="molecule type" value="Genomic_DNA"/>
</dbReference>
<keyword evidence="3" id="KW-1185">Reference proteome</keyword>
<dbReference type="Proteomes" id="UP000199440">
    <property type="component" value="Unassembled WGS sequence"/>
</dbReference>
<dbReference type="STRING" id="192904.SAMN04488514_108212"/>
<organism evidence="2 3">
    <name type="scientific">Kriegella aquimaris</name>
    <dbReference type="NCBI Taxonomy" id="192904"/>
    <lineage>
        <taxon>Bacteria</taxon>
        <taxon>Pseudomonadati</taxon>
        <taxon>Bacteroidota</taxon>
        <taxon>Flavobacteriia</taxon>
        <taxon>Flavobacteriales</taxon>
        <taxon>Flavobacteriaceae</taxon>
        <taxon>Kriegella</taxon>
    </lineage>
</organism>
<reference evidence="2 3" key="1">
    <citation type="submission" date="2016-10" db="EMBL/GenBank/DDBJ databases">
        <authorList>
            <person name="de Groot N.N."/>
        </authorList>
    </citation>
    <scope>NUCLEOTIDE SEQUENCE [LARGE SCALE GENOMIC DNA]</scope>
    <source>
        <strain evidence="2 3">DSM 19886</strain>
    </source>
</reference>